<feature type="compositionally biased region" description="Low complexity" evidence="1">
    <location>
        <begin position="45"/>
        <end position="66"/>
    </location>
</feature>
<evidence type="ECO:0000313" key="4">
    <source>
        <dbReference type="EMBL" id="MBE1560176.1"/>
    </source>
</evidence>
<organism evidence="4 5">
    <name type="scientific">Nonomuraea africana</name>
    <dbReference type="NCBI Taxonomy" id="46171"/>
    <lineage>
        <taxon>Bacteria</taxon>
        <taxon>Bacillati</taxon>
        <taxon>Actinomycetota</taxon>
        <taxon>Actinomycetes</taxon>
        <taxon>Streptosporangiales</taxon>
        <taxon>Streptosporangiaceae</taxon>
        <taxon>Nonomuraea</taxon>
    </lineage>
</organism>
<dbReference type="PROSITE" id="PS51257">
    <property type="entry name" value="PROKAR_LIPOPROTEIN"/>
    <property type="match status" value="1"/>
</dbReference>
<protein>
    <recommendedName>
        <fullName evidence="3">Cyclophilin-like domain-containing protein</fullName>
    </recommendedName>
</protein>
<comment type="caution">
    <text evidence="4">The sequence shown here is derived from an EMBL/GenBank/DDBJ whole genome shotgun (WGS) entry which is preliminary data.</text>
</comment>
<dbReference type="SUPFAM" id="SSF50891">
    <property type="entry name" value="Cyclophilin-like"/>
    <property type="match status" value="1"/>
</dbReference>
<dbReference type="InterPro" id="IPR041183">
    <property type="entry name" value="Cyclophilin-like"/>
</dbReference>
<feature type="domain" description="Cyclophilin-like" evidence="3">
    <location>
        <begin position="77"/>
        <end position="187"/>
    </location>
</feature>
<dbReference type="Proteomes" id="UP000661607">
    <property type="component" value="Unassembled WGS sequence"/>
</dbReference>
<evidence type="ECO:0000256" key="1">
    <source>
        <dbReference type="SAM" id="MobiDB-lite"/>
    </source>
</evidence>
<dbReference type="Pfam" id="PF18050">
    <property type="entry name" value="Cyclophil_like2"/>
    <property type="match status" value="1"/>
</dbReference>
<name>A0ABR9KDS7_9ACTN</name>
<evidence type="ECO:0000256" key="2">
    <source>
        <dbReference type="SAM" id="SignalP"/>
    </source>
</evidence>
<dbReference type="Gene3D" id="2.40.100.20">
    <property type="match status" value="1"/>
</dbReference>
<gene>
    <name evidence="4" type="ORF">H4W81_002955</name>
</gene>
<proteinExistence type="predicted"/>
<keyword evidence="2" id="KW-0732">Signal</keyword>
<feature type="signal peptide" evidence="2">
    <location>
        <begin position="1"/>
        <end position="21"/>
    </location>
</feature>
<dbReference type="InterPro" id="IPR029000">
    <property type="entry name" value="Cyclophilin-like_dom_sf"/>
</dbReference>
<evidence type="ECO:0000313" key="5">
    <source>
        <dbReference type="Proteomes" id="UP000661607"/>
    </source>
</evidence>
<reference evidence="4 5" key="1">
    <citation type="submission" date="2020-10" db="EMBL/GenBank/DDBJ databases">
        <title>Sequencing the genomes of 1000 actinobacteria strains.</title>
        <authorList>
            <person name="Klenk H.-P."/>
        </authorList>
    </citation>
    <scope>NUCLEOTIDE SEQUENCE [LARGE SCALE GENOMIC DNA]</scope>
    <source>
        <strain evidence="4 5">DSM 43748</strain>
    </source>
</reference>
<keyword evidence="5" id="KW-1185">Reference proteome</keyword>
<feature type="compositionally biased region" description="Polar residues" evidence="1">
    <location>
        <begin position="25"/>
        <end position="44"/>
    </location>
</feature>
<feature type="region of interest" description="Disordered" evidence="1">
    <location>
        <begin position="25"/>
        <end position="66"/>
    </location>
</feature>
<feature type="chain" id="PRO_5046226468" description="Cyclophilin-like domain-containing protein" evidence="2">
    <location>
        <begin position="22"/>
        <end position="189"/>
    </location>
</feature>
<dbReference type="EMBL" id="JADBEF010000001">
    <property type="protein sequence ID" value="MBE1560176.1"/>
    <property type="molecule type" value="Genomic_DNA"/>
</dbReference>
<evidence type="ECO:0000259" key="3">
    <source>
        <dbReference type="Pfam" id="PF18050"/>
    </source>
</evidence>
<accession>A0ABR9KDS7</accession>
<sequence length="189" mass="19652">MQPKALLIGPLAMLLVLTGCATTSPGPATSGPGTSAPSASTPQVATSAGTPNTTPTQTASATPSAARQVEGSIVRFTAGDTSVDVVIGADNATTRDFLAMLPLILSFEEFNGREKISYLPRRLNTTGSPGSDPEDGDLIYFVPWGNLGFYYHTAGIGYSDQVLHIGTYNASAEQLEQLQEGDVTVTLAE</sequence>
<dbReference type="RefSeq" id="WP_225958625.1">
    <property type="nucleotide sequence ID" value="NZ_BAAASY010000029.1"/>
</dbReference>